<evidence type="ECO:0000313" key="3">
    <source>
        <dbReference type="EnsemblPlants" id="QL07p041689:mrna"/>
    </source>
</evidence>
<keyword evidence="2" id="KW-0328">Glycosyltransferase</keyword>
<dbReference type="Proteomes" id="UP000594261">
    <property type="component" value="Chromosome 7"/>
</dbReference>
<keyword evidence="4" id="KW-1185">Reference proteome</keyword>
<keyword evidence="2" id="KW-0808">Transferase</keyword>
<evidence type="ECO:0000313" key="4">
    <source>
        <dbReference type="Proteomes" id="UP000594261"/>
    </source>
</evidence>
<evidence type="ECO:0000256" key="2">
    <source>
        <dbReference type="ARBA" id="ARBA00022676"/>
    </source>
</evidence>
<reference evidence="3 4" key="1">
    <citation type="journal article" date="2016" name="G3 (Bethesda)">
        <title>First Draft Assembly and Annotation of the Genome of a California Endemic Oak Quercus lobata Nee (Fagaceae).</title>
        <authorList>
            <person name="Sork V.L."/>
            <person name="Fitz-Gibbon S.T."/>
            <person name="Puiu D."/>
            <person name="Crepeau M."/>
            <person name="Gugger P.F."/>
            <person name="Sherman R."/>
            <person name="Stevens K."/>
            <person name="Langley C.H."/>
            <person name="Pellegrini M."/>
            <person name="Salzberg S.L."/>
        </authorList>
    </citation>
    <scope>NUCLEOTIDE SEQUENCE [LARGE SCALE GENOMIC DNA]</scope>
    <source>
        <strain evidence="3 4">cv. SW786</strain>
    </source>
</reference>
<dbReference type="AlphaFoldDB" id="A0A7N2M7M9"/>
<dbReference type="Gene3D" id="3.40.50.2000">
    <property type="entry name" value="Glycogen Phosphorylase B"/>
    <property type="match status" value="1"/>
</dbReference>
<reference evidence="3" key="2">
    <citation type="submission" date="2021-01" db="UniProtKB">
        <authorList>
            <consortium name="EnsemblPlants"/>
        </authorList>
    </citation>
    <scope>IDENTIFICATION</scope>
</reference>
<dbReference type="GO" id="GO:0035251">
    <property type="term" value="F:UDP-glucosyltransferase activity"/>
    <property type="evidence" value="ECO:0007669"/>
    <property type="project" value="TreeGrafter"/>
</dbReference>
<protein>
    <submittedName>
        <fullName evidence="3">Uncharacterized protein</fullName>
    </submittedName>
</protein>
<organism evidence="3 4">
    <name type="scientific">Quercus lobata</name>
    <name type="common">Valley oak</name>
    <dbReference type="NCBI Taxonomy" id="97700"/>
    <lineage>
        <taxon>Eukaryota</taxon>
        <taxon>Viridiplantae</taxon>
        <taxon>Streptophyta</taxon>
        <taxon>Embryophyta</taxon>
        <taxon>Tracheophyta</taxon>
        <taxon>Spermatophyta</taxon>
        <taxon>Magnoliopsida</taxon>
        <taxon>eudicotyledons</taxon>
        <taxon>Gunneridae</taxon>
        <taxon>Pentapetalae</taxon>
        <taxon>rosids</taxon>
        <taxon>fabids</taxon>
        <taxon>Fagales</taxon>
        <taxon>Fagaceae</taxon>
        <taxon>Quercus</taxon>
    </lineage>
</organism>
<sequence>MITWHLFIEQFFNEKLIVQVLEVGVTVGSEVVIHLGEEEKFGIGMMVQRENVEEATDMVMDEGEEKEKRKEQECLQRRSNCNMAYGCKPNLNDDLDLGQKNGFHFKGAKE</sequence>
<dbReference type="SUPFAM" id="SSF53756">
    <property type="entry name" value="UDP-Glycosyltransferase/glycogen phosphorylase"/>
    <property type="match status" value="1"/>
</dbReference>
<dbReference type="PANTHER" id="PTHR48047">
    <property type="entry name" value="GLYCOSYLTRANSFERASE"/>
    <property type="match status" value="1"/>
</dbReference>
<proteinExistence type="inferred from homology"/>
<evidence type="ECO:0000256" key="1">
    <source>
        <dbReference type="ARBA" id="ARBA00009995"/>
    </source>
</evidence>
<dbReference type="InParanoid" id="A0A7N2M7M9"/>
<comment type="similarity">
    <text evidence="1">Belongs to the UDP-glycosyltransferase family.</text>
</comment>
<dbReference type="EnsemblPlants" id="QL07p041689:mrna">
    <property type="protein sequence ID" value="QL07p041689:mrna"/>
    <property type="gene ID" value="QL07p041689"/>
</dbReference>
<dbReference type="EMBL" id="LRBV02000007">
    <property type="status" value="NOT_ANNOTATED_CDS"/>
    <property type="molecule type" value="Genomic_DNA"/>
</dbReference>
<accession>A0A7N2M7M9</accession>
<dbReference type="Gramene" id="QL07p041689:mrna">
    <property type="protein sequence ID" value="QL07p041689:mrna"/>
    <property type="gene ID" value="QL07p041689"/>
</dbReference>
<dbReference type="PANTHER" id="PTHR48047:SF182">
    <property type="entry name" value="GLYCOSYLTRANSFERASE"/>
    <property type="match status" value="1"/>
</dbReference>
<name>A0A7N2M7M9_QUELO</name>